<keyword evidence="4" id="KW-0436">Ligase</keyword>
<evidence type="ECO:0000256" key="2">
    <source>
        <dbReference type="ARBA" id="ARBA00013236"/>
    </source>
</evidence>
<dbReference type="UniPathway" id="UPA00253">
    <property type="reaction ID" value="UER00457"/>
</dbReference>
<dbReference type="EC" id="6.3.4.21" evidence="2"/>
<keyword evidence="9" id="KW-1185">Reference proteome</keyword>
<comment type="caution">
    <text evidence="8">The sequence shown here is derived from an EMBL/GenBank/DDBJ whole genome shotgun (WGS) entry which is preliminary data.</text>
</comment>
<feature type="domain" description="Nicotinate phosphoribosyltransferase C-terminal" evidence="7">
    <location>
        <begin position="40"/>
        <end position="147"/>
    </location>
</feature>
<keyword evidence="5" id="KW-0662">Pyridine nucleotide biosynthesis</keyword>
<evidence type="ECO:0000259" key="7">
    <source>
        <dbReference type="Pfam" id="PF17956"/>
    </source>
</evidence>
<protein>
    <recommendedName>
        <fullName evidence="2">nicotinate phosphoribosyltransferase</fullName>
        <ecNumber evidence="2">6.3.4.21</ecNumber>
    </recommendedName>
</protein>
<dbReference type="GO" id="GO:0005829">
    <property type="term" value="C:cytosol"/>
    <property type="evidence" value="ECO:0007669"/>
    <property type="project" value="TreeGrafter"/>
</dbReference>
<keyword evidence="3" id="KW-0597">Phosphoprotein</keyword>
<evidence type="ECO:0000256" key="5">
    <source>
        <dbReference type="ARBA" id="ARBA00022642"/>
    </source>
</evidence>
<sequence>MVTCPRQPSLGCVYKLVSVGGQPRMKLTEDPDKQTLPGSKAAFRLLGSDGSLLLDVLQLAEEPPPQAGQELRIWPRGARESCLVRPAQVEPLLHLWVQQGQLCKPLPSLAESRAFAQLSLSRLSPAHRRLEQPALYQVALSEKLQALVHRLRAGASL</sequence>
<dbReference type="InterPro" id="IPR036068">
    <property type="entry name" value="Nicotinate_pribotase-like_C"/>
</dbReference>
<dbReference type="EMBL" id="JACASF010000033">
    <property type="protein sequence ID" value="KAF6395878.1"/>
    <property type="molecule type" value="Genomic_DNA"/>
</dbReference>
<evidence type="ECO:0000313" key="8">
    <source>
        <dbReference type="EMBL" id="KAF6395878.1"/>
    </source>
</evidence>
<organism evidence="8 9">
    <name type="scientific">Molossus molossus</name>
    <name type="common">Pallas' mastiff bat</name>
    <name type="synonym">Vespertilio molossus</name>
    <dbReference type="NCBI Taxonomy" id="27622"/>
    <lineage>
        <taxon>Eukaryota</taxon>
        <taxon>Metazoa</taxon>
        <taxon>Chordata</taxon>
        <taxon>Craniata</taxon>
        <taxon>Vertebrata</taxon>
        <taxon>Euteleostomi</taxon>
        <taxon>Mammalia</taxon>
        <taxon>Eutheria</taxon>
        <taxon>Laurasiatheria</taxon>
        <taxon>Chiroptera</taxon>
        <taxon>Yangochiroptera</taxon>
        <taxon>Molossidae</taxon>
        <taxon>Molossus</taxon>
    </lineage>
</organism>
<dbReference type="Pfam" id="PF17956">
    <property type="entry name" value="NAPRTase_C"/>
    <property type="match status" value="1"/>
</dbReference>
<dbReference type="FunFam" id="3.20.140.10:FF:000012">
    <property type="entry name" value="Nicotinate phosphoribosyltransferase"/>
    <property type="match status" value="1"/>
</dbReference>
<gene>
    <name evidence="8" type="ORF">HJG59_012820</name>
</gene>
<dbReference type="GO" id="GO:0016757">
    <property type="term" value="F:glycosyltransferase activity"/>
    <property type="evidence" value="ECO:0007669"/>
    <property type="project" value="UniProtKB-KW"/>
</dbReference>
<dbReference type="PANTHER" id="PTHR11098:SF1">
    <property type="entry name" value="NICOTINATE PHOSPHORIBOSYLTRANSFERASE"/>
    <property type="match status" value="1"/>
</dbReference>
<keyword evidence="8" id="KW-0808">Transferase</keyword>
<comment type="catalytic activity">
    <reaction evidence="6">
        <text>5-phospho-alpha-D-ribose 1-diphosphate + nicotinate + ATP + H2O = nicotinate beta-D-ribonucleotide + ADP + phosphate + diphosphate</text>
        <dbReference type="Rhea" id="RHEA:36163"/>
        <dbReference type="ChEBI" id="CHEBI:15377"/>
        <dbReference type="ChEBI" id="CHEBI:30616"/>
        <dbReference type="ChEBI" id="CHEBI:32544"/>
        <dbReference type="ChEBI" id="CHEBI:33019"/>
        <dbReference type="ChEBI" id="CHEBI:43474"/>
        <dbReference type="ChEBI" id="CHEBI:57502"/>
        <dbReference type="ChEBI" id="CHEBI:58017"/>
        <dbReference type="ChEBI" id="CHEBI:456216"/>
        <dbReference type="EC" id="6.3.4.21"/>
    </reaction>
</comment>
<dbReference type="Gene3D" id="3.20.140.10">
    <property type="entry name" value="nicotinate phosphoribosyltransferase"/>
    <property type="match status" value="1"/>
</dbReference>
<dbReference type="SUPFAM" id="SSF51690">
    <property type="entry name" value="Nicotinate/Quinolinate PRTase C-terminal domain-like"/>
    <property type="match status" value="1"/>
</dbReference>
<dbReference type="InterPro" id="IPR007229">
    <property type="entry name" value="Nic_PRibTrfase-Fam"/>
</dbReference>
<dbReference type="InterPro" id="IPR041619">
    <property type="entry name" value="NAPRTase_C"/>
</dbReference>
<evidence type="ECO:0000256" key="1">
    <source>
        <dbReference type="ARBA" id="ARBA00004952"/>
    </source>
</evidence>
<dbReference type="AlphaFoldDB" id="A0A7J8BAY6"/>
<accession>A0A7J8BAY6</accession>
<dbReference type="GO" id="GO:0034355">
    <property type="term" value="P:NAD+ biosynthetic process via the salvage pathway"/>
    <property type="evidence" value="ECO:0007669"/>
    <property type="project" value="TreeGrafter"/>
</dbReference>
<reference evidence="8 9" key="1">
    <citation type="journal article" date="2020" name="Nature">
        <title>Six reference-quality genomes reveal evolution of bat adaptations.</title>
        <authorList>
            <person name="Jebb D."/>
            <person name="Huang Z."/>
            <person name="Pippel M."/>
            <person name="Hughes G.M."/>
            <person name="Lavrichenko K."/>
            <person name="Devanna P."/>
            <person name="Winkler S."/>
            <person name="Jermiin L.S."/>
            <person name="Skirmuntt E.C."/>
            <person name="Katzourakis A."/>
            <person name="Burkitt-Gray L."/>
            <person name="Ray D.A."/>
            <person name="Sullivan K.A.M."/>
            <person name="Roscito J.G."/>
            <person name="Kirilenko B.M."/>
            <person name="Davalos L.M."/>
            <person name="Corthals A.P."/>
            <person name="Power M.L."/>
            <person name="Jones G."/>
            <person name="Ransome R.D."/>
            <person name="Dechmann D.K.N."/>
            <person name="Locatelli A.G."/>
            <person name="Puechmaille S.J."/>
            <person name="Fedrigo O."/>
            <person name="Jarvis E.D."/>
            <person name="Hiller M."/>
            <person name="Vernes S.C."/>
            <person name="Myers E.W."/>
            <person name="Teeling E.C."/>
        </authorList>
    </citation>
    <scope>NUCLEOTIDE SEQUENCE [LARGE SCALE GENOMIC DNA]</scope>
    <source>
        <strain evidence="8">MMolMol1</strain>
        <tissue evidence="8">Muscle</tissue>
    </source>
</reference>
<name>A0A7J8BAY6_MOLMO</name>
<dbReference type="GO" id="GO:0004516">
    <property type="term" value="F:nicotinate phosphoribosyltransferase activity"/>
    <property type="evidence" value="ECO:0007669"/>
    <property type="project" value="UniProtKB-EC"/>
</dbReference>
<comment type="pathway">
    <text evidence="1">Cofactor biosynthesis; NAD(+) biosynthesis; nicotinate D-ribonucleotide from nicotinate: step 1/1.</text>
</comment>
<dbReference type="PANTHER" id="PTHR11098">
    <property type="entry name" value="NICOTINATE PHOSPHORIBOSYLTRANSFERASE"/>
    <property type="match status" value="1"/>
</dbReference>
<dbReference type="Proteomes" id="UP000550707">
    <property type="component" value="Unassembled WGS sequence"/>
</dbReference>
<evidence type="ECO:0000256" key="4">
    <source>
        <dbReference type="ARBA" id="ARBA00022598"/>
    </source>
</evidence>
<evidence type="ECO:0000313" key="9">
    <source>
        <dbReference type="Proteomes" id="UP000550707"/>
    </source>
</evidence>
<evidence type="ECO:0000256" key="3">
    <source>
        <dbReference type="ARBA" id="ARBA00022553"/>
    </source>
</evidence>
<evidence type="ECO:0000256" key="6">
    <source>
        <dbReference type="ARBA" id="ARBA00048668"/>
    </source>
</evidence>
<keyword evidence="8" id="KW-0328">Glycosyltransferase</keyword>
<proteinExistence type="predicted"/>